<comment type="caution">
    <text evidence="3">The sequence shown here is derived from an EMBL/GenBank/DDBJ whole genome shotgun (WGS) entry which is preliminary data.</text>
</comment>
<sequence>MIIIAIIYACLLFFEWRYLYCKNRTVRTYRIVFAFVIFTFLSMEALYFFRDQFMLADVIEMVFDPMEKFIVWSNEKNE</sequence>
<organism evidence="3 4">
    <name type="scientific">Brevibacillus reuszeri</name>
    <dbReference type="NCBI Taxonomy" id="54915"/>
    <lineage>
        <taxon>Bacteria</taxon>
        <taxon>Bacillati</taxon>
        <taxon>Bacillota</taxon>
        <taxon>Bacilli</taxon>
        <taxon>Bacillales</taxon>
        <taxon>Paenibacillaceae</taxon>
        <taxon>Brevibacillus</taxon>
    </lineage>
</organism>
<proteinExistence type="predicted"/>
<dbReference type="RefSeq" id="WP_049742505.1">
    <property type="nucleotide sequence ID" value="NZ_BJON01000010.1"/>
</dbReference>
<evidence type="ECO:0000313" key="4">
    <source>
        <dbReference type="Proteomes" id="UP000036834"/>
    </source>
</evidence>
<gene>
    <name evidence="3" type="ORF">ADS79_31880</name>
    <name evidence="2" type="ORF">BRE01_27760</name>
</gene>
<protein>
    <submittedName>
        <fullName evidence="3">Uncharacterized protein</fullName>
    </submittedName>
</protein>
<dbReference type="STRING" id="54915.ADS79_31880"/>
<dbReference type="EMBL" id="LGIQ01000017">
    <property type="protein sequence ID" value="KNB68578.1"/>
    <property type="molecule type" value="Genomic_DNA"/>
</dbReference>
<keyword evidence="1" id="KW-1133">Transmembrane helix</keyword>
<name>A0A0K9YIR0_9BACL</name>
<keyword evidence="5" id="KW-1185">Reference proteome</keyword>
<reference evidence="3" key="2">
    <citation type="submission" date="2015-07" db="EMBL/GenBank/DDBJ databases">
        <title>MeaNS - Measles Nucleotide Surveillance Program.</title>
        <authorList>
            <person name="Tran T."/>
            <person name="Druce J."/>
        </authorList>
    </citation>
    <scope>NUCLEOTIDE SEQUENCE</scope>
    <source>
        <strain evidence="3">DSM 9887</strain>
    </source>
</reference>
<dbReference type="AlphaFoldDB" id="A0A0K9YIR0"/>
<dbReference type="EMBL" id="BJON01000010">
    <property type="protein sequence ID" value="GED69074.1"/>
    <property type="molecule type" value="Genomic_DNA"/>
</dbReference>
<evidence type="ECO:0000313" key="3">
    <source>
        <dbReference type="EMBL" id="KNB68578.1"/>
    </source>
</evidence>
<dbReference type="Proteomes" id="UP000319578">
    <property type="component" value="Unassembled WGS sequence"/>
</dbReference>
<keyword evidence="1" id="KW-0812">Transmembrane</keyword>
<accession>A0A0K9YIR0</accession>
<reference evidence="4" key="1">
    <citation type="submission" date="2015-07" db="EMBL/GenBank/DDBJ databases">
        <title>Genome sequencing project for genomic taxonomy and phylogenomics of Bacillus-like bacteria.</title>
        <authorList>
            <person name="Liu B."/>
            <person name="Wang J."/>
            <person name="Zhu Y."/>
            <person name="Liu G."/>
            <person name="Chen Q."/>
            <person name="Chen Z."/>
            <person name="Lan J."/>
            <person name="Che J."/>
            <person name="Ge C."/>
            <person name="Shi H."/>
            <person name="Pan Z."/>
            <person name="Liu X."/>
        </authorList>
    </citation>
    <scope>NUCLEOTIDE SEQUENCE [LARGE SCALE GENOMIC DNA]</scope>
    <source>
        <strain evidence="4">DSM 9887</strain>
    </source>
</reference>
<evidence type="ECO:0000313" key="5">
    <source>
        <dbReference type="Proteomes" id="UP000319578"/>
    </source>
</evidence>
<reference evidence="2 5" key="3">
    <citation type="submission" date="2019-06" db="EMBL/GenBank/DDBJ databases">
        <title>Whole genome shotgun sequence of Brevibacillus reuszeri NBRC 15719.</title>
        <authorList>
            <person name="Hosoyama A."/>
            <person name="Uohara A."/>
            <person name="Ohji S."/>
            <person name="Ichikawa N."/>
        </authorList>
    </citation>
    <scope>NUCLEOTIDE SEQUENCE [LARGE SCALE GENOMIC DNA]</scope>
    <source>
        <strain evidence="2 5">NBRC 15719</strain>
    </source>
</reference>
<evidence type="ECO:0000256" key="1">
    <source>
        <dbReference type="SAM" id="Phobius"/>
    </source>
</evidence>
<dbReference type="Proteomes" id="UP000036834">
    <property type="component" value="Unassembled WGS sequence"/>
</dbReference>
<feature type="transmembrane region" description="Helical" evidence="1">
    <location>
        <begin position="31"/>
        <end position="49"/>
    </location>
</feature>
<keyword evidence="1" id="KW-0472">Membrane</keyword>
<evidence type="ECO:0000313" key="2">
    <source>
        <dbReference type="EMBL" id="GED69074.1"/>
    </source>
</evidence>
<dbReference type="PATRIC" id="fig|54915.3.peg.473"/>